<dbReference type="InterPro" id="IPR029058">
    <property type="entry name" value="AB_hydrolase_fold"/>
</dbReference>
<dbReference type="KEGG" id="sxn:IAG42_33705"/>
<evidence type="ECO:0000313" key="4">
    <source>
        <dbReference type="Proteomes" id="UP000516428"/>
    </source>
</evidence>
<keyword evidence="4" id="KW-1185">Reference proteome</keyword>
<evidence type="ECO:0000256" key="2">
    <source>
        <dbReference type="SAM" id="Phobius"/>
    </source>
</evidence>
<dbReference type="GO" id="GO:0016747">
    <property type="term" value="F:acyltransferase activity, transferring groups other than amino-acyl groups"/>
    <property type="evidence" value="ECO:0007669"/>
    <property type="project" value="TreeGrafter"/>
</dbReference>
<name>A0A7H1BH77_9ACTN</name>
<proteinExistence type="predicted"/>
<accession>A0A7H1BH77</accession>
<feature type="transmembrane region" description="Helical" evidence="2">
    <location>
        <begin position="6"/>
        <end position="27"/>
    </location>
</feature>
<reference evidence="3 4" key="1">
    <citation type="submission" date="2020-09" db="EMBL/GenBank/DDBJ databases">
        <title>A novel species.</title>
        <authorList>
            <person name="Gao J."/>
        </authorList>
    </citation>
    <scope>NUCLEOTIDE SEQUENCE [LARGE SCALE GENOMIC DNA]</scope>
    <source>
        <strain evidence="3 4">CRXT-Y-14</strain>
    </source>
</reference>
<feature type="region of interest" description="Disordered" evidence="1">
    <location>
        <begin position="381"/>
        <end position="429"/>
    </location>
</feature>
<dbReference type="EMBL" id="CP061281">
    <property type="protein sequence ID" value="QNS08082.1"/>
    <property type="molecule type" value="Genomic_DNA"/>
</dbReference>
<dbReference type="SUPFAM" id="SSF53474">
    <property type="entry name" value="alpha/beta-Hydrolases"/>
    <property type="match status" value="1"/>
</dbReference>
<dbReference type="PANTHER" id="PTHR48098:SF1">
    <property type="entry name" value="DIACYLGLYCEROL ACYLTRANSFERASE_MYCOLYLTRANSFERASE AG85A"/>
    <property type="match status" value="1"/>
</dbReference>
<dbReference type="InterPro" id="IPR050583">
    <property type="entry name" value="Mycobacterial_A85_antigen"/>
</dbReference>
<organism evidence="3 4">
    <name type="scientific">Streptomyces xanthii</name>
    <dbReference type="NCBI Taxonomy" id="2768069"/>
    <lineage>
        <taxon>Bacteria</taxon>
        <taxon>Bacillati</taxon>
        <taxon>Actinomycetota</taxon>
        <taxon>Actinomycetes</taxon>
        <taxon>Kitasatosporales</taxon>
        <taxon>Streptomycetaceae</taxon>
        <taxon>Streptomyces</taxon>
    </lineage>
</organism>
<dbReference type="InterPro" id="IPR000801">
    <property type="entry name" value="Esterase-like"/>
</dbReference>
<feature type="compositionally biased region" description="Low complexity" evidence="1">
    <location>
        <begin position="396"/>
        <end position="415"/>
    </location>
</feature>
<dbReference type="Pfam" id="PF00756">
    <property type="entry name" value="Esterase"/>
    <property type="match status" value="1"/>
</dbReference>
<evidence type="ECO:0000256" key="1">
    <source>
        <dbReference type="SAM" id="MobiDB-lite"/>
    </source>
</evidence>
<keyword evidence="2" id="KW-0472">Membrane</keyword>
<dbReference type="Gene3D" id="3.40.50.1820">
    <property type="entry name" value="alpha/beta hydrolase"/>
    <property type="match status" value="1"/>
</dbReference>
<gene>
    <name evidence="3" type="ORF">IAG42_33705</name>
</gene>
<evidence type="ECO:0000313" key="3">
    <source>
        <dbReference type="EMBL" id="QNS08082.1"/>
    </source>
</evidence>
<dbReference type="RefSeq" id="WP_188340743.1">
    <property type="nucleotide sequence ID" value="NZ_CP061281.1"/>
</dbReference>
<keyword evidence="2" id="KW-0812">Transmembrane</keyword>
<feature type="transmembrane region" description="Helical" evidence="2">
    <location>
        <begin position="39"/>
        <end position="60"/>
    </location>
</feature>
<dbReference type="Proteomes" id="UP000516428">
    <property type="component" value="Chromosome"/>
</dbReference>
<sequence>MGLTSRALECMTVLIAVVCVGLTVWGWPRLARRGTRSVLGRLAAIGVTQTAILTACAVMVNADFEFYGSWDELLGDVPTAPAQIAGAAGSGVAVAQGALVQPAGPQGLDRVKGLPAGPPERAGKVESVRIVGRRSHALNPAFVYLPPQYFQRQFHRQRFPVIVAISGYPGGIMNLAQFLQVPQTAARLQGAGRMQPTIVVMVRPTIAPPRDTECVDVPGGPKAETFFTKDLPDALKSAYRVGHDPSAWGALGYSSGGSCALQLTLRNPRTYTSAAALSADYAIKDDLTTGSLFGSGPRARQRRQSHDLIWRLGHLPVPRVSVLVASSREGEKDYPDTMRFLDAVRPPMTSARIILPRGSHHFTTWLREIEPAMEWMGKQLTFPQDTTPGARPKPGPSTAGSPSPSAPEPAASAVAGEDEDDAKAPAPRP</sequence>
<dbReference type="AlphaFoldDB" id="A0A7H1BH77"/>
<protein>
    <submittedName>
        <fullName evidence="3">Esterase</fullName>
    </submittedName>
</protein>
<keyword evidence="2" id="KW-1133">Transmembrane helix</keyword>
<dbReference type="PANTHER" id="PTHR48098">
    <property type="entry name" value="ENTEROCHELIN ESTERASE-RELATED"/>
    <property type="match status" value="1"/>
</dbReference>